<evidence type="ECO:0000313" key="7">
    <source>
        <dbReference type="EMBL" id="RJF94745.1"/>
    </source>
</evidence>
<comment type="cofactor">
    <cofactor evidence="1">
        <name>Zn(2+)</name>
        <dbReference type="ChEBI" id="CHEBI:29105"/>
    </cofactor>
</comment>
<keyword evidence="4" id="KW-0862">Zinc</keyword>
<evidence type="ECO:0000256" key="2">
    <source>
        <dbReference type="ARBA" id="ARBA00022723"/>
    </source>
</evidence>
<dbReference type="GO" id="GO:0016787">
    <property type="term" value="F:hydrolase activity"/>
    <property type="evidence" value="ECO:0007669"/>
    <property type="project" value="UniProtKB-KW"/>
</dbReference>
<keyword evidence="8" id="KW-1185">Reference proteome</keyword>
<dbReference type="AlphaFoldDB" id="A0A418WU33"/>
<protein>
    <submittedName>
        <fullName evidence="7">M20 family peptidase</fullName>
    </submittedName>
</protein>
<name>A0A418WU33_9PROT</name>
<evidence type="ECO:0000256" key="1">
    <source>
        <dbReference type="ARBA" id="ARBA00001947"/>
    </source>
</evidence>
<dbReference type="SUPFAM" id="SSF55031">
    <property type="entry name" value="Bacterial exopeptidase dimerisation domain"/>
    <property type="match status" value="1"/>
</dbReference>
<evidence type="ECO:0000256" key="5">
    <source>
        <dbReference type="PIRSR" id="PIRSR037238-1"/>
    </source>
</evidence>
<feature type="active site" evidence="5">
    <location>
        <position position="86"/>
    </location>
</feature>
<dbReference type="Pfam" id="PF07687">
    <property type="entry name" value="M20_dimer"/>
    <property type="match status" value="1"/>
</dbReference>
<dbReference type="PIRSF" id="PIRSF037238">
    <property type="entry name" value="Carboxypeptidase_G2"/>
    <property type="match status" value="1"/>
</dbReference>
<dbReference type="Pfam" id="PF01546">
    <property type="entry name" value="Peptidase_M20"/>
    <property type="match status" value="1"/>
</dbReference>
<dbReference type="InterPro" id="IPR050072">
    <property type="entry name" value="Peptidase_M20A"/>
</dbReference>
<proteinExistence type="predicted"/>
<dbReference type="Gene3D" id="3.40.630.10">
    <property type="entry name" value="Zn peptidases"/>
    <property type="match status" value="1"/>
</dbReference>
<sequence>MTPSFFLERLRARTPDMLTLLEALVQQDSGSHDIAGVNAVGARLAQEWRALGFIEERRAVPGRGDLRLLRRLFPGRGRLLILGHLDTVWPAGTAATWGFAQDGHHAHGPGVGDMKGGLVMALFALRELLAAGFEGLAEVACLLVPDEELGSVGSRAHIEREAARSDWVLVLEPARPGGGVIVGRGAVGALIVEARGQAAHAAVNPEAGRSALKALAALVAPMEALTDLAAGTVVTVGILRAGSARQVVPDHAEMHVDLRSAHAAGATRLMTAIAAILDQGRHDGIRLTTTGGFTRPAFPRAAGDALYEIYAQGAATLGVGAPALTTSGGSDGSFAAALGRPTLDGLGPVCTDTCSPREHIAIASLAERGALFAALVARLPDIRPVSRSAPR</sequence>
<dbReference type="InterPro" id="IPR002933">
    <property type="entry name" value="Peptidase_M20"/>
</dbReference>
<dbReference type="GO" id="GO:0046872">
    <property type="term" value="F:metal ion binding"/>
    <property type="evidence" value="ECO:0007669"/>
    <property type="project" value="UniProtKB-KW"/>
</dbReference>
<evidence type="ECO:0000313" key="8">
    <source>
        <dbReference type="Proteomes" id="UP000284605"/>
    </source>
</evidence>
<organism evidence="7 8">
    <name type="scientific">Oleomonas cavernae</name>
    <dbReference type="NCBI Taxonomy" id="2320859"/>
    <lineage>
        <taxon>Bacteria</taxon>
        <taxon>Pseudomonadati</taxon>
        <taxon>Pseudomonadota</taxon>
        <taxon>Alphaproteobacteria</taxon>
        <taxon>Acetobacterales</taxon>
        <taxon>Acetobacteraceae</taxon>
        <taxon>Oleomonas</taxon>
    </lineage>
</organism>
<comment type="caution">
    <text evidence="7">The sequence shown here is derived from an EMBL/GenBank/DDBJ whole genome shotgun (WGS) entry which is preliminary data.</text>
</comment>
<dbReference type="RefSeq" id="WP_119776184.1">
    <property type="nucleotide sequence ID" value="NZ_QYUK01000008.1"/>
</dbReference>
<dbReference type="Gene3D" id="3.30.70.360">
    <property type="match status" value="1"/>
</dbReference>
<evidence type="ECO:0000256" key="3">
    <source>
        <dbReference type="ARBA" id="ARBA00022801"/>
    </source>
</evidence>
<dbReference type="OrthoDB" id="9776600at2"/>
<evidence type="ECO:0000259" key="6">
    <source>
        <dbReference type="Pfam" id="PF07687"/>
    </source>
</evidence>
<evidence type="ECO:0000256" key="4">
    <source>
        <dbReference type="ARBA" id="ARBA00022833"/>
    </source>
</evidence>
<keyword evidence="3" id="KW-0378">Hydrolase</keyword>
<dbReference type="InterPro" id="IPR001261">
    <property type="entry name" value="ArgE/DapE_CS"/>
</dbReference>
<accession>A0A418WU33</accession>
<dbReference type="InterPro" id="IPR036264">
    <property type="entry name" value="Bact_exopeptidase_dim_dom"/>
</dbReference>
<dbReference type="PANTHER" id="PTHR43808:SF9">
    <property type="entry name" value="BLL0789 PROTEIN"/>
    <property type="match status" value="1"/>
</dbReference>
<dbReference type="InterPro" id="IPR011650">
    <property type="entry name" value="Peptidase_M20_dimer"/>
</dbReference>
<dbReference type="SUPFAM" id="SSF53187">
    <property type="entry name" value="Zn-dependent exopeptidases"/>
    <property type="match status" value="1"/>
</dbReference>
<dbReference type="Proteomes" id="UP000284605">
    <property type="component" value="Unassembled WGS sequence"/>
</dbReference>
<gene>
    <name evidence="7" type="ORF">D3874_02715</name>
</gene>
<keyword evidence="2" id="KW-0479">Metal-binding</keyword>
<feature type="active site" description="Proton acceptor" evidence="5">
    <location>
        <position position="147"/>
    </location>
</feature>
<dbReference type="EMBL" id="QYUK01000008">
    <property type="protein sequence ID" value="RJF94745.1"/>
    <property type="molecule type" value="Genomic_DNA"/>
</dbReference>
<reference evidence="7 8" key="1">
    <citation type="submission" date="2018-09" db="EMBL/GenBank/DDBJ databases">
        <authorList>
            <person name="Zhu H."/>
        </authorList>
    </citation>
    <scope>NUCLEOTIDE SEQUENCE [LARGE SCALE GENOMIC DNA]</scope>
    <source>
        <strain evidence="7 8">K1W22B-8</strain>
    </source>
</reference>
<feature type="domain" description="Peptidase M20 dimerisation" evidence="6">
    <location>
        <begin position="184"/>
        <end position="279"/>
    </location>
</feature>
<dbReference type="PANTHER" id="PTHR43808">
    <property type="entry name" value="ACETYLORNITHINE DEACETYLASE"/>
    <property type="match status" value="1"/>
</dbReference>
<dbReference type="PROSITE" id="PS00758">
    <property type="entry name" value="ARGE_DAPE_CPG2_1"/>
    <property type="match status" value="1"/>
</dbReference>
<dbReference type="InterPro" id="IPR017150">
    <property type="entry name" value="Pept_M20_glutamate_carboxypep"/>
</dbReference>